<reference evidence="2" key="1">
    <citation type="journal article" date="2015" name="PLoS Genet.">
        <title>The dynamic genome and transcriptome of the human fungal pathogen Blastomyces and close relative Emmonsia.</title>
        <authorList>
            <person name="Munoz J.F."/>
            <person name="Gauthier G.M."/>
            <person name="Desjardins C.A."/>
            <person name="Gallo J.E."/>
            <person name="Holder J."/>
            <person name="Sullivan T.D."/>
            <person name="Marty A.J."/>
            <person name="Carmen J.C."/>
            <person name="Chen Z."/>
            <person name="Ding L."/>
            <person name="Gujja S."/>
            <person name="Magrini V."/>
            <person name="Misas E."/>
            <person name="Mitreva M."/>
            <person name="Priest M."/>
            <person name="Saif S."/>
            <person name="Whiston E.A."/>
            <person name="Young S."/>
            <person name="Zeng Q."/>
            <person name="Goldman W.E."/>
            <person name="Mardis E.R."/>
            <person name="Taylor J.W."/>
            <person name="McEwen J.G."/>
            <person name="Clay O.K."/>
            <person name="Klein B.S."/>
            <person name="Cuomo C.A."/>
        </authorList>
    </citation>
    <scope>NUCLEOTIDE SEQUENCE [LARGE SCALE GENOMIC DNA]</scope>
    <source>
        <strain evidence="2">UAMH 3008</strain>
    </source>
</reference>
<organism evidence="1 2">
    <name type="scientific">[Emmonsia] crescens</name>
    <dbReference type="NCBI Taxonomy" id="73230"/>
    <lineage>
        <taxon>Eukaryota</taxon>
        <taxon>Fungi</taxon>
        <taxon>Dikarya</taxon>
        <taxon>Ascomycota</taxon>
        <taxon>Pezizomycotina</taxon>
        <taxon>Eurotiomycetes</taxon>
        <taxon>Eurotiomycetidae</taxon>
        <taxon>Onygenales</taxon>
        <taxon>Ajellomycetaceae</taxon>
        <taxon>Emergomyces</taxon>
    </lineage>
</organism>
<comment type="caution">
    <text evidence="1">The sequence shown here is derived from an EMBL/GenBank/DDBJ whole genome shotgun (WGS) entry which is preliminary data.</text>
</comment>
<gene>
    <name evidence="1" type="ORF">EMCG_07628</name>
</gene>
<sequence>MLANDVSSRSETRNWRLLVRGSWPSFPEYVADALFPGLFTIVKMVLERLN</sequence>
<dbReference type="AlphaFoldDB" id="A0A0G2J5F5"/>
<accession>A0A0G2J5F5</accession>
<dbReference type="Proteomes" id="UP000034164">
    <property type="component" value="Unassembled WGS sequence"/>
</dbReference>
<evidence type="ECO:0000313" key="1">
    <source>
        <dbReference type="EMBL" id="KKZ66699.1"/>
    </source>
</evidence>
<dbReference type="VEuPathDB" id="FungiDB:EMCG_07628"/>
<protein>
    <submittedName>
        <fullName evidence="1">Uncharacterized protein</fullName>
    </submittedName>
</protein>
<name>A0A0G2J5F5_9EURO</name>
<evidence type="ECO:0000313" key="2">
    <source>
        <dbReference type="Proteomes" id="UP000034164"/>
    </source>
</evidence>
<dbReference type="EMBL" id="LCZI01000430">
    <property type="protein sequence ID" value="KKZ66699.1"/>
    <property type="molecule type" value="Genomic_DNA"/>
</dbReference>
<proteinExistence type="predicted"/>